<comment type="caution">
    <text evidence="1">The sequence shown here is derived from an EMBL/GenBank/DDBJ whole genome shotgun (WGS) entry which is preliminary data.</text>
</comment>
<dbReference type="Proteomes" id="UP000663874">
    <property type="component" value="Unassembled WGS sequence"/>
</dbReference>
<sequence>MLPQKSGKDRLLSIDELRFNRRINNKTLFNHEIIECCTIDRTNSINNVEKRKFSSAEYDYHLDYWFCSRVGNRSISNSLSYIEQYNYIFMQSIIWDLSRYNDRYGKFYLENLDVCLSNMKKINKNITWIIIPPPDSYNNLNKLILQMHLPILEILKFYDCASLYLYHLRVYE</sequence>
<dbReference type="EMBL" id="CAJOBE010001518">
    <property type="protein sequence ID" value="CAF3751169.1"/>
    <property type="molecule type" value="Genomic_DNA"/>
</dbReference>
<organism evidence="1 3">
    <name type="scientific">Rotaria sordida</name>
    <dbReference type="NCBI Taxonomy" id="392033"/>
    <lineage>
        <taxon>Eukaryota</taxon>
        <taxon>Metazoa</taxon>
        <taxon>Spiralia</taxon>
        <taxon>Gnathifera</taxon>
        <taxon>Rotifera</taxon>
        <taxon>Eurotatoria</taxon>
        <taxon>Bdelloidea</taxon>
        <taxon>Philodinida</taxon>
        <taxon>Philodinidae</taxon>
        <taxon>Rotaria</taxon>
    </lineage>
</organism>
<dbReference type="EMBL" id="CAJNOU010001072">
    <property type="protein sequence ID" value="CAF1146083.1"/>
    <property type="molecule type" value="Genomic_DNA"/>
</dbReference>
<accession>A0A814SGD4</accession>
<dbReference type="Proteomes" id="UP000663889">
    <property type="component" value="Unassembled WGS sequence"/>
</dbReference>
<proteinExistence type="predicted"/>
<evidence type="ECO:0000313" key="1">
    <source>
        <dbReference type="EMBL" id="CAF1146083.1"/>
    </source>
</evidence>
<gene>
    <name evidence="2" type="ORF">FNK824_LOCUS12253</name>
    <name evidence="1" type="ORF">SEV965_LOCUS18191</name>
</gene>
<evidence type="ECO:0000313" key="2">
    <source>
        <dbReference type="EMBL" id="CAF3751169.1"/>
    </source>
</evidence>
<reference evidence="1" key="1">
    <citation type="submission" date="2021-02" db="EMBL/GenBank/DDBJ databases">
        <authorList>
            <person name="Nowell W R."/>
        </authorList>
    </citation>
    <scope>NUCLEOTIDE SEQUENCE</scope>
</reference>
<protein>
    <submittedName>
        <fullName evidence="1">Uncharacterized protein</fullName>
    </submittedName>
</protein>
<dbReference type="AlphaFoldDB" id="A0A814SGD4"/>
<evidence type="ECO:0000313" key="3">
    <source>
        <dbReference type="Proteomes" id="UP000663889"/>
    </source>
</evidence>
<name>A0A814SGD4_9BILA</name>